<dbReference type="InterPro" id="IPR009057">
    <property type="entry name" value="Homeodomain-like_sf"/>
</dbReference>
<keyword evidence="1" id="KW-0805">Transcription regulation</keyword>
<keyword evidence="3" id="KW-0804">Transcription</keyword>
<dbReference type="InterPro" id="IPR001647">
    <property type="entry name" value="HTH_TetR"/>
</dbReference>
<evidence type="ECO:0000313" key="7">
    <source>
        <dbReference type="Proteomes" id="UP000006844"/>
    </source>
</evidence>
<dbReference type="Pfam" id="PF00440">
    <property type="entry name" value="TetR_N"/>
    <property type="match status" value="1"/>
</dbReference>
<feature type="domain" description="HTH tetR-type" evidence="5">
    <location>
        <begin position="6"/>
        <end position="66"/>
    </location>
</feature>
<dbReference type="EMBL" id="CP002467">
    <property type="protein sequence ID" value="ADV84368.1"/>
    <property type="molecule type" value="Genomic_DNA"/>
</dbReference>
<keyword evidence="7" id="KW-1185">Reference proteome</keyword>
<evidence type="ECO:0000256" key="3">
    <source>
        <dbReference type="ARBA" id="ARBA00023163"/>
    </source>
</evidence>
<keyword evidence="2 4" id="KW-0238">DNA-binding</keyword>
<dbReference type="Gene3D" id="1.10.10.60">
    <property type="entry name" value="Homeodomain-like"/>
    <property type="match status" value="1"/>
</dbReference>
<gene>
    <name evidence="6" type="ordered locus">AciPR4_3615</name>
</gene>
<dbReference type="eggNOG" id="COG1309">
    <property type="taxonomic scope" value="Bacteria"/>
</dbReference>
<dbReference type="PANTHER" id="PTHR47506">
    <property type="entry name" value="TRANSCRIPTIONAL REGULATORY PROTEIN"/>
    <property type="match status" value="1"/>
</dbReference>
<evidence type="ECO:0000256" key="1">
    <source>
        <dbReference type="ARBA" id="ARBA00023015"/>
    </source>
</evidence>
<organism evidence="6 7">
    <name type="scientific">Terriglobus saanensis (strain ATCC BAA-1853 / DSM 23119 / SP1PR4)</name>
    <dbReference type="NCBI Taxonomy" id="401053"/>
    <lineage>
        <taxon>Bacteria</taxon>
        <taxon>Pseudomonadati</taxon>
        <taxon>Acidobacteriota</taxon>
        <taxon>Terriglobia</taxon>
        <taxon>Terriglobales</taxon>
        <taxon>Acidobacteriaceae</taxon>
        <taxon>Terriglobus</taxon>
    </lineage>
</organism>
<dbReference type="RefSeq" id="WP_013570098.1">
    <property type="nucleotide sequence ID" value="NC_014963.1"/>
</dbReference>
<proteinExistence type="predicted"/>
<feature type="DNA-binding region" description="H-T-H motif" evidence="4">
    <location>
        <begin position="29"/>
        <end position="48"/>
    </location>
</feature>
<reference evidence="6 7" key="1">
    <citation type="journal article" date="2012" name="Stand. Genomic Sci.">
        <title>Complete genome sequence of Terriglobus saanensis type strain SP1PR4(T), an Acidobacteria from tundra soil.</title>
        <authorList>
            <person name="Rawat S.R."/>
            <person name="Mannisto M.K."/>
            <person name="Starovoytov V."/>
            <person name="Goodwin L."/>
            <person name="Nolan M."/>
            <person name="Hauser L."/>
            <person name="Land M."/>
            <person name="Davenport K.W."/>
            <person name="Woyke T."/>
            <person name="Haggblom M.M."/>
        </authorList>
    </citation>
    <scope>NUCLEOTIDE SEQUENCE</scope>
    <source>
        <strain evidence="7">ATCC BAA-1853 / DSM 23119 / SP1PR4</strain>
    </source>
</reference>
<accession>E8UZM5</accession>
<dbReference type="PROSITE" id="PS50977">
    <property type="entry name" value="HTH_TETR_2"/>
    <property type="match status" value="1"/>
</dbReference>
<name>E8UZM5_TERSS</name>
<evidence type="ECO:0000313" key="6">
    <source>
        <dbReference type="EMBL" id="ADV84368.1"/>
    </source>
</evidence>
<dbReference type="PRINTS" id="PR00455">
    <property type="entry name" value="HTHTETR"/>
</dbReference>
<evidence type="ECO:0000256" key="2">
    <source>
        <dbReference type="ARBA" id="ARBA00023125"/>
    </source>
</evidence>
<dbReference type="AlphaFoldDB" id="E8UZM5"/>
<evidence type="ECO:0000259" key="5">
    <source>
        <dbReference type="PROSITE" id="PS50977"/>
    </source>
</evidence>
<dbReference type="Proteomes" id="UP000006844">
    <property type="component" value="Chromosome"/>
</dbReference>
<protein>
    <submittedName>
        <fullName evidence="6">Regulatory protein TetR</fullName>
    </submittedName>
</protein>
<dbReference type="OrthoDB" id="118608at2"/>
<dbReference type="SUPFAM" id="SSF46689">
    <property type="entry name" value="Homeodomain-like"/>
    <property type="match status" value="1"/>
</dbReference>
<dbReference type="KEGG" id="tsa:AciPR4_3615"/>
<dbReference type="GO" id="GO:0003677">
    <property type="term" value="F:DNA binding"/>
    <property type="evidence" value="ECO:0007669"/>
    <property type="project" value="UniProtKB-UniRule"/>
</dbReference>
<evidence type="ECO:0000256" key="4">
    <source>
        <dbReference type="PROSITE-ProRule" id="PRU00335"/>
    </source>
</evidence>
<dbReference type="HOGENOM" id="CLU_196896_0_0_0"/>
<dbReference type="PANTHER" id="PTHR47506:SF1">
    <property type="entry name" value="HTH-TYPE TRANSCRIPTIONAL REGULATOR YJDC"/>
    <property type="match status" value="1"/>
</dbReference>
<sequence length="79" mass="9186">MARTKEFDQEEALDAAMHLFWEHGYEATSIQELVEATGVQRQSLYDTFGSKHELFLQSLMRYQSLGGHHLSELVDYRHA</sequence>
<dbReference type="STRING" id="401053.AciPR4_3615"/>